<sequence>MIKSLFTLLTALVLGSMNLALHTAQAAEVNVTWTDPDKYRDIDAGTEGRKRFQENMFSEFEKHLSKLAKALPVSQTLNIEVTDIDLAGDVLASGLHQIRVIKDLYFPRIKLSFTLINAEKAIILSDNVNLKDMNFMMGGRLKYRNNALGYEKKLLDDWFKDVFANYVDK</sequence>
<comment type="caution">
    <text evidence="3">The sequence shown here is derived from an EMBL/GenBank/DDBJ whole genome shotgun (WGS) entry which is preliminary data.</text>
</comment>
<evidence type="ECO:0000313" key="4">
    <source>
        <dbReference type="Proteomes" id="UP000321525"/>
    </source>
</evidence>
<keyword evidence="4" id="KW-1185">Reference proteome</keyword>
<evidence type="ECO:0000313" key="5">
    <source>
        <dbReference type="Proteomes" id="UP000321917"/>
    </source>
</evidence>
<dbReference type="RefSeq" id="WP_146798704.1">
    <property type="nucleotide sequence ID" value="NZ_VOLP01000007.1"/>
</dbReference>
<keyword evidence="1" id="KW-0732">Signal</keyword>
<dbReference type="Proteomes" id="UP000321525">
    <property type="component" value="Unassembled WGS sequence"/>
</dbReference>
<feature type="chain" id="PRO_5022666169" evidence="1">
    <location>
        <begin position="27"/>
        <end position="169"/>
    </location>
</feature>
<evidence type="ECO:0000313" key="3">
    <source>
        <dbReference type="EMBL" id="TWX66484.1"/>
    </source>
</evidence>
<proteinExistence type="predicted"/>
<organism evidence="3 5">
    <name type="scientific">Colwellia hornerae</name>
    <dbReference type="NCBI Taxonomy" id="89402"/>
    <lineage>
        <taxon>Bacteria</taxon>
        <taxon>Pseudomonadati</taxon>
        <taxon>Pseudomonadota</taxon>
        <taxon>Gammaproteobacteria</taxon>
        <taxon>Alteromonadales</taxon>
        <taxon>Colwelliaceae</taxon>
        <taxon>Colwellia</taxon>
    </lineage>
</organism>
<dbReference type="AlphaFoldDB" id="A0A5C6QBK7"/>
<dbReference type="EMBL" id="VOLR01000006">
    <property type="protein sequence ID" value="TWX61166.1"/>
    <property type="molecule type" value="Genomic_DNA"/>
</dbReference>
<reference evidence="3 5" key="1">
    <citation type="submission" date="2019-07" db="EMBL/GenBank/DDBJ databases">
        <title>Genomes of sea-ice associated Colwellia species.</title>
        <authorList>
            <person name="Bowman J.P."/>
        </authorList>
    </citation>
    <scope>NUCLEOTIDE SEQUENCE [LARGE SCALE GENOMIC DNA]</scope>
    <source>
        <strain evidence="2 4">ACAM 607</strain>
        <strain evidence="3 5">IC036</strain>
    </source>
</reference>
<dbReference type="InterPro" id="IPR021557">
    <property type="entry name" value="DUF3016"/>
</dbReference>
<protein>
    <submittedName>
        <fullName evidence="3">DUF3016 domain-containing protein</fullName>
    </submittedName>
</protein>
<dbReference type="Proteomes" id="UP000321917">
    <property type="component" value="Unassembled WGS sequence"/>
</dbReference>
<dbReference type="Pfam" id="PF11454">
    <property type="entry name" value="DUF3016"/>
    <property type="match status" value="1"/>
</dbReference>
<gene>
    <name evidence="2" type="ORF">ESZ26_05330</name>
    <name evidence="3" type="ORF">ESZ27_10685</name>
</gene>
<evidence type="ECO:0000313" key="2">
    <source>
        <dbReference type="EMBL" id="TWX61166.1"/>
    </source>
</evidence>
<evidence type="ECO:0000256" key="1">
    <source>
        <dbReference type="SAM" id="SignalP"/>
    </source>
</evidence>
<dbReference type="OrthoDB" id="195620at2"/>
<feature type="signal peptide" evidence="1">
    <location>
        <begin position="1"/>
        <end position="26"/>
    </location>
</feature>
<dbReference type="EMBL" id="VOLQ01000018">
    <property type="protein sequence ID" value="TWX66484.1"/>
    <property type="molecule type" value="Genomic_DNA"/>
</dbReference>
<accession>A0A5C6QBK7</accession>
<name>A0A5C6QBK7_9GAMM</name>